<reference evidence="1" key="1">
    <citation type="journal article" date="2014" name="Front. Microbiol.">
        <title>High frequency of phylogenetically diverse reductive dehalogenase-homologous genes in deep subseafloor sedimentary metagenomes.</title>
        <authorList>
            <person name="Kawai M."/>
            <person name="Futagami T."/>
            <person name="Toyoda A."/>
            <person name="Takaki Y."/>
            <person name="Nishi S."/>
            <person name="Hori S."/>
            <person name="Arai W."/>
            <person name="Tsubouchi T."/>
            <person name="Morono Y."/>
            <person name="Uchiyama I."/>
            <person name="Ito T."/>
            <person name="Fujiyama A."/>
            <person name="Inagaki F."/>
            <person name="Takami H."/>
        </authorList>
    </citation>
    <scope>NUCLEOTIDE SEQUENCE</scope>
    <source>
        <strain evidence="1">Expedition CK06-06</strain>
    </source>
</reference>
<proteinExistence type="predicted"/>
<gene>
    <name evidence="1" type="ORF">S03H2_54476</name>
</gene>
<accession>X1ICP4</accession>
<evidence type="ECO:0000313" key="1">
    <source>
        <dbReference type="EMBL" id="GAH67010.1"/>
    </source>
</evidence>
<sequence>MYLNTGINLAPQATDAPGLVKVVDNGHPWARHLKYIIPVRVKAATIFVSWWQVSEDGC</sequence>
<dbReference type="AlphaFoldDB" id="X1ICP4"/>
<name>X1ICP4_9ZZZZ</name>
<protein>
    <submittedName>
        <fullName evidence="1">Uncharacterized protein</fullName>
    </submittedName>
</protein>
<organism evidence="1">
    <name type="scientific">marine sediment metagenome</name>
    <dbReference type="NCBI Taxonomy" id="412755"/>
    <lineage>
        <taxon>unclassified sequences</taxon>
        <taxon>metagenomes</taxon>
        <taxon>ecological metagenomes</taxon>
    </lineage>
</organism>
<feature type="non-terminal residue" evidence="1">
    <location>
        <position position="58"/>
    </location>
</feature>
<comment type="caution">
    <text evidence="1">The sequence shown here is derived from an EMBL/GenBank/DDBJ whole genome shotgun (WGS) entry which is preliminary data.</text>
</comment>
<dbReference type="EMBL" id="BARU01034735">
    <property type="protein sequence ID" value="GAH67010.1"/>
    <property type="molecule type" value="Genomic_DNA"/>
</dbReference>